<feature type="domain" description="5'-3' exonuclease" evidence="5">
    <location>
        <begin position="1"/>
        <end position="121"/>
    </location>
</feature>
<evidence type="ECO:0000256" key="3">
    <source>
        <dbReference type="ARBA" id="ARBA00050026"/>
    </source>
</evidence>
<proteinExistence type="predicted"/>
<dbReference type="InterPro" id="IPR020045">
    <property type="entry name" value="DNA_polI_H3TH"/>
</dbReference>
<dbReference type="InterPro" id="IPR002421">
    <property type="entry name" value="5-3_exonuclease"/>
</dbReference>
<evidence type="ECO:0000256" key="2">
    <source>
        <dbReference type="ARBA" id="ARBA00049957"/>
    </source>
</evidence>
<comment type="function">
    <text evidence="2">5'-3' exonuclease acting preferentially on double-stranded DNA.</text>
</comment>
<dbReference type="SMART" id="SM00475">
    <property type="entry name" value="53EXOc"/>
    <property type="match status" value="1"/>
</dbReference>
<dbReference type="PANTHER" id="PTHR42646:SF2">
    <property type="entry name" value="5'-3' EXONUCLEASE FAMILY PROTEIN"/>
    <property type="match status" value="1"/>
</dbReference>
<keyword evidence="7" id="KW-1185">Reference proteome</keyword>
<keyword evidence="1" id="KW-0238">DNA-binding</keyword>
<evidence type="ECO:0000256" key="1">
    <source>
        <dbReference type="ARBA" id="ARBA00023125"/>
    </source>
</evidence>
<protein>
    <recommendedName>
        <fullName evidence="3">5'-3' exonuclease</fullName>
    </recommendedName>
</protein>
<evidence type="ECO:0000256" key="4">
    <source>
        <dbReference type="SAM" id="MobiDB-lite"/>
    </source>
</evidence>
<evidence type="ECO:0000313" key="7">
    <source>
        <dbReference type="Proteomes" id="UP001157125"/>
    </source>
</evidence>
<reference evidence="7" key="1">
    <citation type="journal article" date="2019" name="Int. J. Syst. Evol. Microbiol.">
        <title>The Global Catalogue of Microorganisms (GCM) 10K type strain sequencing project: providing services to taxonomists for standard genome sequencing and annotation.</title>
        <authorList>
            <consortium name="The Broad Institute Genomics Platform"/>
            <consortium name="The Broad Institute Genome Sequencing Center for Infectious Disease"/>
            <person name="Wu L."/>
            <person name="Ma J."/>
        </authorList>
    </citation>
    <scope>NUCLEOTIDE SEQUENCE [LARGE SCALE GENOMIC DNA]</scope>
    <source>
        <strain evidence="7">NBRC 112299</strain>
    </source>
</reference>
<dbReference type="SUPFAM" id="SSF47807">
    <property type="entry name" value="5' to 3' exonuclease, C-terminal subdomain"/>
    <property type="match status" value="1"/>
</dbReference>
<sequence>MTDDVTLLYPRKGVSDLVYFTPAAVQEKYGVAPHQYPELAALVGETSDNLPGVPGVGPKTAAKWIGAYGGLEQILAQAEDVPGKAGQNLREHLDQVRTNRRLNRLLDDLEVEASLASLEYRGADPVAIHQMCDALQFRTLRDRLMPLVAGDAVEEVTEAPAEVSVVTDGALAAVTALSGAVTVFVDGRIGADADAWALGVTQDGAAWGIDLSALSAEQEREPGWMARGPVGRGDDPRGEGCLACAASPRP</sequence>
<gene>
    <name evidence="6" type="ORF">GCM10025876_36730</name>
</gene>
<dbReference type="InterPro" id="IPR008918">
    <property type="entry name" value="HhH2"/>
</dbReference>
<dbReference type="Pfam" id="PF01367">
    <property type="entry name" value="5_3_exonuc"/>
    <property type="match status" value="1"/>
</dbReference>
<feature type="region of interest" description="Disordered" evidence="4">
    <location>
        <begin position="224"/>
        <end position="250"/>
    </location>
</feature>
<dbReference type="PANTHER" id="PTHR42646">
    <property type="entry name" value="FLAP ENDONUCLEASE XNI"/>
    <property type="match status" value="1"/>
</dbReference>
<comment type="caution">
    <text evidence="6">The sequence shown here is derived from an EMBL/GenBank/DDBJ whole genome shotgun (WGS) entry which is preliminary data.</text>
</comment>
<dbReference type="InterPro" id="IPR038969">
    <property type="entry name" value="FEN"/>
</dbReference>
<evidence type="ECO:0000259" key="5">
    <source>
        <dbReference type="SMART" id="SM00475"/>
    </source>
</evidence>
<dbReference type="Gene3D" id="1.10.150.20">
    <property type="entry name" value="5' to 3' exonuclease, C-terminal subdomain"/>
    <property type="match status" value="1"/>
</dbReference>
<accession>A0ABQ6ILA9</accession>
<dbReference type="InterPro" id="IPR036279">
    <property type="entry name" value="5-3_exonuclease_C_sf"/>
</dbReference>
<dbReference type="SMART" id="SM00279">
    <property type="entry name" value="HhH2"/>
    <property type="match status" value="1"/>
</dbReference>
<dbReference type="EMBL" id="BSUN01000001">
    <property type="protein sequence ID" value="GMA37469.1"/>
    <property type="molecule type" value="Genomic_DNA"/>
</dbReference>
<name>A0ABQ6ILA9_9MICO</name>
<organism evidence="6 7">
    <name type="scientific">Demequina litorisediminis</name>
    <dbReference type="NCBI Taxonomy" id="1849022"/>
    <lineage>
        <taxon>Bacteria</taxon>
        <taxon>Bacillati</taxon>
        <taxon>Actinomycetota</taxon>
        <taxon>Actinomycetes</taxon>
        <taxon>Micrococcales</taxon>
        <taxon>Demequinaceae</taxon>
        <taxon>Demequina</taxon>
    </lineage>
</organism>
<dbReference type="CDD" id="cd09898">
    <property type="entry name" value="H3TH_53EXO"/>
    <property type="match status" value="1"/>
</dbReference>
<evidence type="ECO:0000313" key="6">
    <source>
        <dbReference type="EMBL" id="GMA37469.1"/>
    </source>
</evidence>
<dbReference type="Proteomes" id="UP001157125">
    <property type="component" value="Unassembled WGS sequence"/>
</dbReference>